<accession>A0A066ZMD4</accession>
<keyword evidence="1" id="KW-0472">Membrane</keyword>
<comment type="caution">
    <text evidence="2">The sequence shown here is derived from an EMBL/GenBank/DDBJ whole genome shotgun (WGS) entry which is preliminary data.</text>
</comment>
<proteinExistence type="predicted"/>
<dbReference type="Proteomes" id="UP000027341">
    <property type="component" value="Unassembled WGS sequence"/>
</dbReference>
<evidence type="ECO:0000313" key="3">
    <source>
        <dbReference type="Proteomes" id="UP000027341"/>
    </source>
</evidence>
<keyword evidence="1" id="KW-1133">Transmembrane helix</keyword>
<protein>
    <submittedName>
        <fullName evidence="2">Uncharacterized protein</fullName>
    </submittedName>
</protein>
<organism evidence="2 3">
    <name type="scientific">Hydrogenovibrio marinus</name>
    <dbReference type="NCBI Taxonomy" id="28885"/>
    <lineage>
        <taxon>Bacteria</taxon>
        <taxon>Pseudomonadati</taxon>
        <taxon>Pseudomonadota</taxon>
        <taxon>Gammaproteobacteria</taxon>
        <taxon>Thiotrichales</taxon>
        <taxon>Piscirickettsiaceae</taxon>
        <taxon>Hydrogenovibrio</taxon>
    </lineage>
</organism>
<feature type="transmembrane region" description="Helical" evidence="1">
    <location>
        <begin position="12"/>
        <end position="32"/>
    </location>
</feature>
<evidence type="ECO:0000313" key="2">
    <source>
        <dbReference type="EMBL" id="KDN94652.1"/>
    </source>
</evidence>
<reference evidence="2 3" key="1">
    <citation type="submission" date="2014-04" db="EMBL/GenBank/DDBJ databases">
        <title>Draft genome sequence of Hydrogenovibrio marinus MH-110, a model organism for aerobic H2 metabolism.</title>
        <authorList>
            <person name="Cha H.J."/>
            <person name="Jo B.H."/>
            <person name="Hwang B.H."/>
        </authorList>
    </citation>
    <scope>NUCLEOTIDE SEQUENCE [LARGE SCALE GENOMIC DNA]</scope>
    <source>
        <strain evidence="2 3">MH-110</strain>
    </source>
</reference>
<dbReference type="AlphaFoldDB" id="A0A066ZMD4"/>
<name>A0A066ZMD4_HYDMR</name>
<evidence type="ECO:0000256" key="1">
    <source>
        <dbReference type="SAM" id="Phobius"/>
    </source>
</evidence>
<feature type="transmembrane region" description="Helical" evidence="1">
    <location>
        <begin position="44"/>
        <end position="63"/>
    </location>
</feature>
<gene>
    <name evidence="2" type="ORF">EI16_12190</name>
</gene>
<dbReference type="EMBL" id="JMIU01000002">
    <property type="protein sequence ID" value="KDN94652.1"/>
    <property type="molecule type" value="Genomic_DNA"/>
</dbReference>
<dbReference type="STRING" id="28885.EI16_12190"/>
<keyword evidence="1" id="KW-0812">Transmembrane</keyword>
<keyword evidence="3" id="KW-1185">Reference proteome</keyword>
<sequence>MGESKNTPASIWGLWIVRVSVLLMLFTGYKLAKTFTGDVKLDTAIGWFLFTSCVYFIGMYLKYSKTKKD</sequence>